<name>A0A1F7JHJ2_9BACT</name>
<dbReference type="GO" id="GO:0004523">
    <property type="term" value="F:RNA-DNA hybrid ribonuclease activity"/>
    <property type="evidence" value="ECO:0007669"/>
    <property type="project" value="InterPro"/>
</dbReference>
<dbReference type="PANTHER" id="PTHR46387">
    <property type="entry name" value="POLYNUCLEOTIDYL TRANSFERASE, RIBONUCLEASE H-LIKE SUPERFAMILY PROTEIN"/>
    <property type="match status" value="1"/>
</dbReference>
<evidence type="ECO:0000313" key="3">
    <source>
        <dbReference type="Proteomes" id="UP000177418"/>
    </source>
</evidence>
<accession>A0A1F7JHJ2</accession>
<dbReference type="PROSITE" id="PS50879">
    <property type="entry name" value="RNASE_H_1"/>
    <property type="match status" value="1"/>
</dbReference>
<organism evidence="2 3">
    <name type="scientific">Candidatus Roizmanbacteria bacterium RIFCSPLOWO2_02_FULL_36_11</name>
    <dbReference type="NCBI Taxonomy" id="1802071"/>
    <lineage>
        <taxon>Bacteria</taxon>
        <taxon>Candidatus Roizmaniibacteriota</taxon>
    </lineage>
</organism>
<dbReference type="InterPro" id="IPR012337">
    <property type="entry name" value="RNaseH-like_sf"/>
</dbReference>
<dbReference type="CDD" id="cd09279">
    <property type="entry name" value="RNase_HI_like"/>
    <property type="match status" value="1"/>
</dbReference>
<evidence type="ECO:0000313" key="2">
    <source>
        <dbReference type="EMBL" id="OGK55052.1"/>
    </source>
</evidence>
<sequence length="134" mass="15165">MLKIFTDGGSKGNPGPSAIGVSFIKDEKEVFKYREDIGLATNNVAEYAALIKAMELIKSNSSGFMDNVSTIVFNSDSKLMVNQVNGLYKVKNSRIREFIMKIRILESEIKLPIKYQQIPREKNLRADNLVNNKY</sequence>
<dbReference type="PANTHER" id="PTHR46387:SF2">
    <property type="entry name" value="RIBONUCLEASE HI"/>
    <property type="match status" value="1"/>
</dbReference>
<reference evidence="2 3" key="1">
    <citation type="journal article" date="2016" name="Nat. Commun.">
        <title>Thousands of microbial genomes shed light on interconnected biogeochemical processes in an aquifer system.</title>
        <authorList>
            <person name="Anantharaman K."/>
            <person name="Brown C.T."/>
            <person name="Hug L.A."/>
            <person name="Sharon I."/>
            <person name="Castelle C.J."/>
            <person name="Probst A.J."/>
            <person name="Thomas B.C."/>
            <person name="Singh A."/>
            <person name="Wilkins M.J."/>
            <person name="Karaoz U."/>
            <person name="Brodie E.L."/>
            <person name="Williams K.H."/>
            <person name="Hubbard S.S."/>
            <person name="Banfield J.F."/>
        </authorList>
    </citation>
    <scope>NUCLEOTIDE SEQUENCE [LARGE SCALE GENOMIC DNA]</scope>
</reference>
<dbReference type="AlphaFoldDB" id="A0A1F7JHJ2"/>
<proteinExistence type="predicted"/>
<dbReference type="Gene3D" id="3.30.420.10">
    <property type="entry name" value="Ribonuclease H-like superfamily/Ribonuclease H"/>
    <property type="match status" value="1"/>
</dbReference>
<dbReference type="SUPFAM" id="SSF53098">
    <property type="entry name" value="Ribonuclease H-like"/>
    <property type="match status" value="1"/>
</dbReference>
<dbReference type="Pfam" id="PF13456">
    <property type="entry name" value="RVT_3"/>
    <property type="match status" value="1"/>
</dbReference>
<dbReference type="Proteomes" id="UP000177418">
    <property type="component" value="Unassembled WGS sequence"/>
</dbReference>
<comment type="caution">
    <text evidence="2">The sequence shown here is derived from an EMBL/GenBank/DDBJ whole genome shotgun (WGS) entry which is preliminary data.</text>
</comment>
<protein>
    <recommendedName>
        <fullName evidence="1">RNase H type-1 domain-containing protein</fullName>
    </recommendedName>
</protein>
<dbReference type="InterPro" id="IPR036397">
    <property type="entry name" value="RNaseH_sf"/>
</dbReference>
<evidence type="ECO:0000259" key="1">
    <source>
        <dbReference type="PROSITE" id="PS50879"/>
    </source>
</evidence>
<feature type="domain" description="RNase H type-1" evidence="1">
    <location>
        <begin position="1"/>
        <end position="134"/>
    </location>
</feature>
<dbReference type="GO" id="GO:0003676">
    <property type="term" value="F:nucleic acid binding"/>
    <property type="evidence" value="ECO:0007669"/>
    <property type="project" value="InterPro"/>
</dbReference>
<dbReference type="InterPro" id="IPR002156">
    <property type="entry name" value="RNaseH_domain"/>
</dbReference>
<dbReference type="EMBL" id="MGAV01000012">
    <property type="protein sequence ID" value="OGK55052.1"/>
    <property type="molecule type" value="Genomic_DNA"/>
</dbReference>
<gene>
    <name evidence="2" type="ORF">A3H78_00575</name>
</gene>